<reference evidence="4" key="1">
    <citation type="journal article" date="2014" name="Genome Announc.">
        <title>Complete sequencing and chromosome-scale genome assembly of the industrial progenitor strain P2niaD18 from the penicillin producer Penicillium chrysogenum.</title>
        <authorList>
            <person name="Specht T."/>
            <person name="Dahlmann T.A."/>
            <person name="Zadra I."/>
            <person name="Kurnsteiner H."/>
            <person name="Kuck U."/>
        </authorList>
    </citation>
    <scope>NUCLEOTIDE SEQUENCE [LARGE SCALE GENOMIC DNA]</scope>
    <source>
        <strain evidence="4">P2niaD18</strain>
    </source>
</reference>
<dbReference type="PhylomeDB" id="A0A167WS13"/>
<accession>A0A167WS13</accession>
<name>A0A167WS13_PENCH</name>
<feature type="region of interest" description="Disordered" evidence="2">
    <location>
        <begin position="20"/>
        <end position="39"/>
    </location>
</feature>
<dbReference type="Pfam" id="PF03221">
    <property type="entry name" value="HTH_Tnp_Tc5"/>
    <property type="match status" value="1"/>
</dbReference>
<dbReference type="SUPFAM" id="SSF46689">
    <property type="entry name" value="Homeodomain-like"/>
    <property type="match status" value="1"/>
</dbReference>
<dbReference type="AlphaFoldDB" id="A0A167WS13"/>
<evidence type="ECO:0000256" key="1">
    <source>
        <dbReference type="ARBA" id="ARBA00023125"/>
    </source>
</evidence>
<gene>
    <name evidence="4" type="ORF">EN45_021260</name>
</gene>
<keyword evidence="1" id="KW-0238">DNA-binding</keyword>
<feature type="compositionally biased region" description="Polar residues" evidence="2">
    <location>
        <begin position="20"/>
        <end position="29"/>
    </location>
</feature>
<organism evidence="4">
    <name type="scientific">Penicillium chrysogenum</name>
    <name type="common">Penicillium notatum</name>
    <dbReference type="NCBI Taxonomy" id="5076"/>
    <lineage>
        <taxon>Eukaryota</taxon>
        <taxon>Fungi</taxon>
        <taxon>Dikarya</taxon>
        <taxon>Ascomycota</taxon>
        <taxon>Pezizomycotina</taxon>
        <taxon>Eurotiomycetes</taxon>
        <taxon>Eurotiomycetidae</taxon>
        <taxon>Eurotiales</taxon>
        <taxon>Aspergillaceae</taxon>
        <taxon>Penicillium</taxon>
        <taxon>Penicillium chrysogenum species complex</taxon>
    </lineage>
</organism>
<sequence length="274" mass="31765">MPKTNKEIEIQIEKAIDSLSDQSKPNISKTAREFAVPESRLRRRWKGGKSLFQRPPNGRKLTPAQEAALCEYIEHFNTVGASINRRQIAAAADSILQEGHHNSSEDPPKIGEHWLQRFLKRHPEYCTQRREAHDESVAQRWSNDYERVVHEHEICHQDISRISLELNQCGPTTQRLKEALEKLAKGAEAQAALAYQLQKEFDRTQAIQGAFRARYDTSRHADSTGIINSSRMKETERREHELSEKADQEKTRRKWKKVLIEIRKRGRAKKRSGK</sequence>
<evidence type="ECO:0000256" key="2">
    <source>
        <dbReference type="SAM" id="MobiDB-lite"/>
    </source>
</evidence>
<evidence type="ECO:0000313" key="4">
    <source>
        <dbReference type="EMBL" id="KZN91983.1"/>
    </source>
</evidence>
<dbReference type="Gene3D" id="1.10.10.60">
    <property type="entry name" value="Homeodomain-like"/>
    <property type="match status" value="1"/>
</dbReference>
<dbReference type="Proteomes" id="UP000076449">
    <property type="component" value="Chromosome I"/>
</dbReference>
<dbReference type="GO" id="GO:0003677">
    <property type="term" value="F:DNA binding"/>
    <property type="evidence" value="ECO:0007669"/>
    <property type="project" value="UniProtKB-KW"/>
</dbReference>
<evidence type="ECO:0000259" key="3">
    <source>
        <dbReference type="PROSITE" id="PS51253"/>
    </source>
</evidence>
<proteinExistence type="predicted"/>
<dbReference type="SMART" id="SM00674">
    <property type="entry name" value="CENPB"/>
    <property type="match status" value="1"/>
</dbReference>
<feature type="domain" description="HTH CENPB-type" evidence="3">
    <location>
        <begin position="53"/>
        <end position="128"/>
    </location>
</feature>
<protein>
    <recommendedName>
        <fullName evidence="3">HTH CENPB-type domain-containing protein</fullName>
    </recommendedName>
</protein>
<dbReference type="EMBL" id="CM002798">
    <property type="protein sequence ID" value="KZN91983.1"/>
    <property type="molecule type" value="Genomic_DNA"/>
</dbReference>
<dbReference type="InterPro" id="IPR006600">
    <property type="entry name" value="HTH_CenpB_DNA-bd_dom"/>
</dbReference>
<feature type="compositionally biased region" description="Basic and acidic residues" evidence="2">
    <location>
        <begin position="231"/>
        <end position="250"/>
    </location>
</feature>
<dbReference type="InterPro" id="IPR009057">
    <property type="entry name" value="Homeodomain-like_sf"/>
</dbReference>
<feature type="region of interest" description="Disordered" evidence="2">
    <location>
        <begin position="219"/>
        <end position="253"/>
    </location>
</feature>
<dbReference type="PROSITE" id="PS51253">
    <property type="entry name" value="HTH_CENPB"/>
    <property type="match status" value="1"/>
</dbReference>